<dbReference type="Proteomes" id="UP000789595">
    <property type="component" value="Unassembled WGS sequence"/>
</dbReference>
<name>A0A8J2SJ72_9STRA</name>
<dbReference type="AlphaFoldDB" id="A0A8J2SJ72"/>
<evidence type="ECO:0000313" key="2">
    <source>
        <dbReference type="EMBL" id="CAH0373903.1"/>
    </source>
</evidence>
<feature type="non-terminal residue" evidence="2">
    <location>
        <position position="215"/>
    </location>
</feature>
<protein>
    <submittedName>
        <fullName evidence="2">Uncharacterized protein</fullName>
    </submittedName>
</protein>
<organism evidence="2 3">
    <name type="scientific">Pelagomonas calceolata</name>
    <dbReference type="NCBI Taxonomy" id="35677"/>
    <lineage>
        <taxon>Eukaryota</taxon>
        <taxon>Sar</taxon>
        <taxon>Stramenopiles</taxon>
        <taxon>Ochrophyta</taxon>
        <taxon>Pelagophyceae</taxon>
        <taxon>Pelagomonadales</taxon>
        <taxon>Pelagomonadaceae</taxon>
        <taxon>Pelagomonas</taxon>
    </lineage>
</organism>
<accession>A0A8J2SJ72</accession>
<comment type="caution">
    <text evidence="2">The sequence shown here is derived from an EMBL/GenBank/DDBJ whole genome shotgun (WGS) entry which is preliminary data.</text>
</comment>
<evidence type="ECO:0000313" key="3">
    <source>
        <dbReference type="Proteomes" id="UP000789595"/>
    </source>
</evidence>
<feature type="compositionally biased region" description="Low complexity" evidence="1">
    <location>
        <begin position="16"/>
        <end position="25"/>
    </location>
</feature>
<proteinExistence type="predicted"/>
<gene>
    <name evidence="2" type="ORF">PECAL_4P11510</name>
</gene>
<keyword evidence="3" id="KW-1185">Reference proteome</keyword>
<feature type="region of interest" description="Disordered" evidence="1">
    <location>
        <begin position="15"/>
        <end position="49"/>
    </location>
</feature>
<dbReference type="OrthoDB" id="10422448at2759"/>
<evidence type="ECO:0000256" key="1">
    <source>
        <dbReference type="SAM" id="MobiDB-lite"/>
    </source>
</evidence>
<reference evidence="2" key="1">
    <citation type="submission" date="2021-11" db="EMBL/GenBank/DDBJ databases">
        <authorList>
            <consortium name="Genoscope - CEA"/>
            <person name="William W."/>
        </authorList>
    </citation>
    <scope>NUCLEOTIDE SEQUENCE</scope>
</reference>
<sequence length="215" mass="24051">PAKSSEFWLRAIKGCPTAPISTPTPSAAPPPGATSHQSHRSTPPTRQRDTSMWKLLLLTAAATAVELKQKMIIRNTGSEDLAVYFMGALHEGDLSLWDGSETLNDIVSPGQVTARYVRYNDSFAVRSGDLKWRVRLSLYKNDDAEQPYKMTFHNVMTDEKDQPVELKHHAAGYLWIEPNHHVTHSAAQGHEFALRDRESKERLAVSVHALGRDEL</sequence>
<dbReference type="EMBL" id="CAKKNE010000004">
    <property type="protein sequence ID" value="CAH0373903.1"/>
    <property type="molecule type" value="Genomic_DNA"/>
</dbReference>